<dbReference type="SUPFAM" id="SSF159042">
    <property type="entry name" value="Plus3-like"/>
    <property type="match status" value="1"/>
</dbReference>
<evidence type="ECO:0008006" key="6">
    <source>
        <dbReference type="Google" id="ProtNLM"/>
    </source>
</evidence>
<evidence type="ECO:0000256" key="2">
    <source>
        <dbReference type="SAM" id="MobiDB-lite"/>
    </source>
</evidence>
<evidence type="ECO:0000313" key="5">
    <source>
        <dbReference type="EMBL" id="MPA59237.1"/>
    </source>
</evidence>
<name>A0A5B7ARA4_DAVIN</name>
<dbReference type="Gene3D" id="4.10.60.10">
    <property type="entry name" value="Zinc finger, CCHC-type"/>
    <property type="match status" value="1"/>
</dbReference>
<accession>A0A5B7ARA4</accession>
<feature type="region of interest" description="Disordered" evidence="2">
    <location>
        <begin position="345"/>
        <end position="364"/>
    </location>
</feature>
<feature type="compositionally biased region" description="Basic and acidic residues" evidence="2">
    <location>
        <begin position="379"/>
        <end position="389"/>
    </location>
</feature>
<dbReference type="PROSITE" id="PS50158">
    <property type="entry name" value="ZF_CCHC"/>
    <property type="match status" value="1"/>
</dbReference>
<feature type="region of interest" description="Disordered" evidence="2">
    <location>
        <begin position="606"/>
        <end position="639"/>
    </location>
</feature>
<dbReference type="EMBL" id="GHES01028678">
    <property type="protein sequence ID" value="MPA59237.1"/>
    <property type="molecule type" value="Transcribed_RNA"/>
</dbReference>
<dbReference type="PROSITE" id="PS51360">
    <property type="entry name" value="PLUS3"/>
    <property type="match status" value="1"/>
</dbReference>
<evidence type="ECO:0000259" key="3">
    <source>
        <dbReference type="PROSITE" id="PS50158"/>
    </source>
</evidence>
<keyword evidence="1" id="KW-0863">Zinc-finger</keyword>
<organism evidence="5">
    <name type="scientific">Davidia involucrata</name>
    <name type="common">Dove tree</name>
    <dbReference type="NCBI Taxonomy" id="16924"/>
    <lineage>
        <taxon>Eukaryota</taxon>
        <taxon>Viridiplantae</taxon>
        <taxon>Streptophyta</taxon>
        <taxon>Embryophyta</taxon>
        <taxon>Tracheophyta</taxon>
        <taxon>Spermatophyta</taxon>
        <taxon>Magnoliopsida</taxon>
        <taxon>eudicotyledons</taxon>
        <taxon>Gunneridae</taxon>
        <taxon>Pentapetalae</taxon>
        <taxon>asterids</taxon>
        <taxon>Cornales</taxon>
        <taxon>Nyssaceae</taxon>
        <taxon>Davidia</taxon>
    </lineage>
</organism>
<evidence type="ECO:0000256" key="1">
    <source>
        <dbReference type="PROSITE-ProRule" id="PRU00047"/>
    </source>
</evidence>
<dbReference type="PANTHER" id="PTHR38940:SF4">
    <property type="entry name" value="OS01G0775100 PROTEIN"/>
    <property type="match status" value="1"/>
</dbReference>
<dbReference type="SMART" id="SM00343">
    <property type="entry name" value="ZnF_C2HC"/>
    <property type="match status" value="2"/>
</dbReference>
<dbReference type="InterPro" id="IPR004343">
    <property type="entry name" value="Plus-3_dom"/>
</dbReference>
<dbReference type="PANTHER" id="PTHR38940">
    <property type="entry name" value="PLUS3 DOMAIN-CONTAINING PROTEIN"/>
    <property type="match status" value="1"/>
</dbReference>
<keyword evidence="1" id="KW-0479">Metal-binding</keyword>
<reference evidence="5" key="1">
    <citation type="submission" date="2019-08" db="EMBL/GenBank/DDBJ databases">
        <title>Reference gene set and small RNA set construction with multiple tissues from Davidia involucrata Baill.</title>
        <authorList>
            <person name="Yang H."/>
            <person name="Zhou C."/>
            <person name="Li G."/>
            <person name="Wang J."/>
            <person name="Gao P."/>
            <person name="Wang M."/>
            <person name="Wang R."/>
            <person name="Zhao Y."/>
        </authorList>
    </citation>
    <scope>NUCLEOTIDE SEQUENCE</scope>
    <source>
        <tissue evidence="5">Mixed with DoveR01_LX</tissue>
    </source>
</reference>
<feature type="domain" description="Plus3" evidence="4">
    <location>
        <begin position="966"/>
        <end position="1094"/>
    </location>
</feature>
<dbReference type="Gene3D" id="3.90.70.200">
    <property type="entry name" value="Plus-3 domain"/>
    <property type="match status" value="1"/>
</dbReference>
<gene>
    <name evidence="5" type="ORF">Din_028678</name>
</gene>
<dbReference type="Pfam" id="PF03126">
    <property type="entry name" value="Plus-3"/>
    <property type="match status" value="1"/>
</dbReference>
<feature type="compositionally biased region" description="Polar residues" evidence="2">
    <location>
        <begin position="126"/>
        <end position="138"/>
    </location>
</feature>
<protein>
    <recommendedName>
        <fullName evidence="6">Plus3 domain-containing protein</fullName>
    </recommendedName>
</protein>
<dbReference type="GO" id="GO:0003677">
    <property type="term" value="F:DNA binding"/>
    <property type="evidence" value="ECO:0007669"/>
    <property type="project" value="InterPro"/>
</dbReference>
<keyword evidence="1" id="KW-0862">Zinc</keyword>
<evidence type="ECO:0000259" key="4">
    <source>
        <dbReference type="PROSITE" id="PS51360"/>
    </source>
</evidence>
<proteinExistence type="predicted"/>
<feature type="region of interest" description="Disordered" evidence="2">
    <location>
        <begin position="379"/>
        <end position="400"/>
    </location>
</feature>
<dbReference type="AlphaFoldDB" id="A0A5B7ARA4"/>
<dbReference type="InterPro" id="IPR036128">
    <property type="entry name" value="Plus3-like_sf"/>
</dbReference>
<feature type="compositionally biased region" description="Basic and acidic residues" evidence="2">
    <location>
        <begin position="345"/>
        <end position="355"/>
    </location>
</feature>
<dbReference type="SMART" id="SM00719">
    <property type="entry name" value="Plus3"/>
    <property type="match status" value="1"/>
</dbReference>
<dbReference type="GO" id="GO:0008270">
    <property type="term" value="F:zinc ion binding"/>
    <property type="evidence" value="ECO:0007669"/>
    <property type="project" value="UniProtKB-KW"/>
</dbReference>
<feature type="domain" description="CCHC-type" evidence="3">
    <location>
        <begin position="794"/>
        <end position="809"/>
    </location>
</feature>
<dbReference type="InterPro" id="IPR001878">
    <property type="entry name" value="Znf_CCHC"/>
</dbReference>
<feature type="region of interest" description="Disordered" evidence="2">
    <location>
        <begin position="224"/>
        <end position="253"/>
    </location>
</feature>
<sequence length="1094" mass="119588">MMNVDNDEKEPVTDLGLALGYSNQCIQTRSNNDSGAGVNASSRFDMTLVASGPLSELVWSPHKGLSLKCTDCSLAEKTPSLTWDVGPSNMILSPPLNIISREINDDKPLEERDLITSQAAVHVESEVSNRASLASSPGSNGGMMPVVGSSHEHHTRSSGNMEEMNTLEGASVIYINQKGENVRENEGRVLCSPNDIQMADIAETTGPDAGQRNQRTTDFLALRTNERRPDEAQGEPSSGEFDKAMITDPGGGIGDVASGSQMLGFEAALAADVHSLKQCEAFDSPVPNLTSPGRKSKELALVIDEGTKNKMKMHGSTSASPLEKLEFTAENELRLPISKDACGQSEERVLRDKSVQSEASPTNSRIRLCRRKGKEKALSYEDVNERMSKEDDDSHESVESCNGAGLFSTGKRQWSFEQQLIVGSKTVKKQIQESPASTSVVRQNSSFMNWISNMVKGLTKPNQDEAPSLDLSLSHPNYGHENHDQGIITCNKSHDPGSRNLGFQTVFQSLYCSNTKEQETSMCIGKNPIGGSKELALADETCAASITPVAFHGKNDKCKQFLLSGDGGGPSMQILSANFASTQETCKTDSAENKTSCDLACGKAKNGVSSSDSSLGKRKTISTENDNYDPPSKGKAIHNVGCRSNPLGSLWITRFSPKSLGPVLNLDHCNCITRKELEGSADCRRLIPHAQNHADFSFDQKSSEAKEYSTVDPANVTGKELQNYAPNTEASYGLKRILGHNDQKSMCKLNPLLSSQKLKSSEAMASMFARRLDALKHITPSGVKDDATCTMITCFFCGRSGHDLRNCSEITETELEGLLRNMTSYDGAEESPCFCIRCFQLGHWAISCPIPSSSGQMQSEYGASLVNHYSASKVQLTAGNENYTRMLETKESHPQVAGAHTICCGKKPRMDTDSSPNLKWSGIMTSDKRNSNLKYISSSSRDNKLEETQITPLCNSVNKQISDVPEGMFDAIRKLRLSRMDILKWMNSQISLSRLNGFFLRLRLGKWEGPGGAGYYVACITGAQREKSPQNSKNPISVDVGGIKCLVESKYVSNHDFLEDELMTWWCTTMRSGGKILSEDDLKLKFEERKRLGF</sequence>
<feature type="region of interest" description="Disordered" evidence="2">
    <location>
        <begin position="125"/>
        <end position="161"/>
    </location>
</feature>